<organism evidence="2 3">
    <name type="scientific">Nannocystis radixulma</name>
    <dbReference type="NCBI Taxonomy" id="2995305"/>
    <lineage>
        <taxon>Bacteria</taxon>
        <taxon>Pseudomonadati</taxon>
        <taxon>Myxococcota</taxon>
        <taxon>Polyangia</taxon>
        <taxon>Nannocystales</taxon>
        <taxon>Nannocystaceae</taxon>
        <taxon>Nannocystis</taxon>
    </lineage>
</organism>
<sequence>MTERRELARLDRPQRLGLLPTTAFWQRPDVWRIAGPSTGVFVFLWLMMLSLFVVKWTPMWASALLAGLGPFLFVSVLERYLRRRLRRREALAASGTEALGSADPSRVER</sequence>
<accession>A0ABT5B5K3</accession>
<evidence type="ECO:0000313" key="3">
    <source>
        <dbReference type="Proteomes" id="UP001217838"/>
    </source>
</evidence>
<feature type="transmembrane region" description="Helical" evidence="1">
    <location>
        <begin position="60"/>
        <end position="81"/>
    </location>
</feature>
<evidence type="ECO:0000256" key="1">
    <source>
        <dbReference type="SAM" id="Phobius"/>
    </source>
</evidence>
<gene>
    <name evidence="2" type="ORF">POL58_16765</name>
</gene>
<name>A0ABT5B5K3_9BACT</name>
<keyword evidence="1" id="KW-1133">Transmembrane helix</keyword>
<comment type="caution">
    <text evidence="2">The sequence shown here is derived from an EMBL/GenBank/DDBJ whole genome shotgun (WGS) entry which is preliminary data.</text>
</comment>
<keyword evidence="3" id="KW-1185">Reference proteome</keyword>
<protein>
    <submittedName>
        <fullName evidence="2">Uncharacterized protein</fullName>
    </submittedName>
</protein>
<feature type="transmembrane region" description="Helical" evidence="1">
    <location>
        <begin position="33"/>
        <end position="54"/>
    </location>
</feature>
<evidence type="ECO:0000313" key="2">
    <source>
        <dbReference type="EMBL" id="MDC0669409.1"/>
    </source>
</evidence>
<keyword evidence="1" id="KW-0812">Transmembrane</keyword>
<dbReference type="Proteomes" id="UP001217838">
    <property type="component" value="Unassembled WGS sequence"/>
</dbReference>
<dbReference type="EMBL" id="JAQNDN010000007">
    <property type="protein sequence ID" value="MDC0669409.1"/>
    <property type="molecule type" value="Genomic_DNA"/>
</dbReference>
<reference evidence="2 3" key="1">
    <citation type="submission" date="2022-11" db="EMBL/GenBank/DDBJ databases">
        <title>Minimal conservation of predation-associated metabolite biosynthetic gene clusters underscores biosynthetic potential of Myxococcota including descriptions for ten novel species: Archangium lansinium sp. nov., Myxococcus landrumus sp. nov., Nannocystis bai.</title>
        <authorList>
            <person name="Ahearne A."/>
            <person name="Stevens C."/>
            <person name="Dowd S."/>
        </authorList>
    </citation>
    <scope>NUCLEOTIDE SEQUENCE [LARGE SCALE GENOMIC DNA]</scope>
    <source>
        <strain evidence="2 3">NCELM</strain>
    </source>
</reference>
<proteinExistence type="predicted"/>
<keyword evidence="1" id="KW-0472">Membrane</keyword>